<evidence type="ECO:0000313" key="2">
    <source>
        <dbReference type="Proteomes" id="UP001589576"/>
    </source>
</evidence>
<dbReference type="RefSeq" id="WP_290284533.1">
    <property type="nucleotide sequence ID" value="NZ_JAUFQN010000019.1"/>
</dbReference>
<accession>A0ABV5GIK3</accession>
<dbReference type="Proteomes" id="UP001589576">
    <property type="component" value="Unassembled WGS sequence"/>
</dbReference>
<organism evidence="1 2">
    <name type="scientific">Flavobacterium paronense</name>
    <dbReference type="NCBI Taxonomy" id="1392775"/>
    <lineage>
        <taxon>Bacteria</taxon>
        <taxon>Pseudomonadati</taxon>
        <taxon>Bacteroidota</taxon>
        <taxon>Flavobacteriia</taxon>
        <taxon>Flavobacteriales</taxon>
        <taxon>Flavobacteriaceae</taxon>
        <taxon>Flavobacterium</taxon>
    </lineage>
</organism>
<proteinExistence type="predicted"/>
<protein>
    <recommendedName>
        <fullName evidence="3">DUF1579 domain-containing protein</fullName>
    </recommendedName>
</protein>
<name>A0ABV5GIK3_9FLAO</name>
<dbReference type="EMBL" id="JBHMFB010000044">
    <property type="protein sequence ID" value="MFB9090587.1"/>
    <property type="molecule type" value="Genomic_DNA"/>
</dbReference>
<evidence type="ECO:0000313" key="1">
    <source>
        <dbReference type="EMBL" id="MFB9090587.1"/>
    </source>
</evidence>
<keyword evidence="2" id="KW-1185">Reference proteome</keyword>
<reference evidence="1 2" key="1">
    <citation type="submission" date="2024-09" db="EMBL/GenBank/DDBJ databases">
        <authorList>
            <person name="Sun Q."/>
            <person name="Mori K."/>
        </authorList>
    </citation>
    <scope>NUCLEOTIDE SEQUENCE [LARGE SCALE GENOMIC DNA]</scope>
    <source>
        <strain evidence="1 2">CECT 8460</strain>
    </source>
</reference>
<sequence length="149" mass="17102">MKELLNKLLNNPKNATLIQFLKLTEEDNFKTWAESFSGYNEGGCILFENYGAFIPEENKFSLGTHSVMVNTNTGEIFAFNTGRCSIFFKCDFIKSGTENTSDLKTGYTFDCITDITALGDNWCFMDEFDNQKEELKWSFELTKTNNQQL</sequence>
<gene>
    <name evidence="1" type="ORF">ACFFUU_13305</name>
</gene>
<comment type="caution">
    <text evidence="1">The sequence shown here is derived from an EMBL/GenBank/DDBJ whole genome shotgun (WGS) entry which is preliminary data.</text>
</comment>
<evidence type="ECO:0008006" key="3">
    <source>
        <dbReference type="Google" id="ProtNLM"/>
    </source>
</evidence>